<feature type="chain" id="PRO_5047001487" description="DUF4890 domain-containing protein" evidence="2">
    <location>
        <begin position="23"/>
        <end position="128"/>
    </location>
</feature>
<evidence type="ECO:0000256" key="1">
    <source>
        <dbReference type="SAM" id="MobiDB-lite"/>
    </source>
</evidence>
<feature type="signal peptide" evidence="2">
    <location>
        <begin position="1"/>
        <end position="22"/>
    </location>
</feature>
<feature type="region of interest" description="Disordered" evidence="1">
    <location>
        <begin position="66"/>
        <end position="128"/>
    </location>
</feature>
<organism evidence="3 4">
    <name type="scientific">Persicobacter psychrovividus</name>
    <dbReference type="NCBI Taxonomy" id="387638"/>
    <lineage>
        <taxon>Bacteria</taxon>
        <taxon>Pseudomonadati</taxon>
        <taxon>Bacteroidota</taxon>
        <taxon>Cytophagia</taxon>
        <taxon>Cytophagales</taxon>
        <taxon>Persicobacteraceae</taxon>
        <taxon>Persicobacter</taxon>
    </lineage>
</organism>
<dbReference type="EMBL" id="AP025292">
    <property type="protein sequence ID" value="BDD00332.1"/>
    <property type="molecule type" value="Genomic_DNA"/>
</dbReference>
<evidence type="ECO:0000313" key="4">
    <source>
        <dbReference type="Proteomes" id="UP001354989"/>
    </source>
</evidence>
<protein>
    <recommendedName>
        <fullName evidence="5">DUF4890 domain-containing protein</fullName>
    </recommendedName>
</protein>
<dbReference type="Proteomes" id="UP001354989">
    <property type="component" value="Chromosome"/>
</dbReference>
<evidence type="ECO:0000313" key="3">
    <source>
        <dbReference type="EMBL" id="BDD00332.1"/>
    </source>
</evidence>
<keyword evidence="2" id="KW-0732">Signal</keyword>
<evidence type="ECO:0000256" key="2">
    <source>
        <dbReference type="SAM" id="SignalP"/>
    </source>
</evidence>
<evidence type="ECO:0008006" key="5">
    <source>
        <dbReference type="Google" id="ProtNLM"/>
    </source>
</evidence>
<feature type="compositionally biased region" description="Basic and acidic residues" evidence="1">
    <location>
        <begin position="68"/>
        <end position="81"/>
    </location>
</feature>
<proteinExistence type="predicted"/>
<accession>A0ABM7VH87</accession>
<gene>
    <name evidence="3" type="ORF">PEPS_26120</name>
</gene>
<dbReference type="RefSeq" id="WP_338397270.1">
    <property type="nucleotide sequence ID" value="NZ_AP025292.1"/>
</dbReference>
<sequence length="128" mass="14773">MKKHLIFIGLTIALLGYQPAAAQQQSQRTPQEQAQQLTNKMTERYDLSEAQSAQALPVNEAFVGNMRRLKETSGDDQESRRKSGRAYRQAYHQQMKEILTPEQFERWKADQKARMAKRRAQKQAPANP</sequence>
<keyword evidence="4" id="KW-1185">Reference proteome</keyword>
<reference evidence="3 4" key="1">
    <citation type="submission" date="2021-12" db="EMBL/GenBank/DDBJ databases">
        <title>Genome sequencing of bacteria with rrn-lacking chromosome and rrn-plasmid.</title>
        <authorList>
            <person name="Anda M."/>
            <person name="Iwasaki W."/>
        </authorList>
    </citation>
    <scope>NUCLEOTIDE SEQUENCE [LARGE SCALE GENOMIC DNA]</scope>
    <source>
        <strain evidence="3 4">NBRC 101262</strain>
    </source>
</reference>
<name>A0ABM7VH87_9BACT</name>
<feature type="compositionally biased region" description="Basic and acidic residues" evidence="1">
    <location>
        <begin position="103"/>
        <end position="113"/>
    </location>
</feature>